<evidence type="ECO:0000256" key="2">
    <source>
        <dbReference type="SAM" id="MobiDB-lite"/>
    </source>
</evidence>
<feature type="region of interest" description="Disordered" evidence="2">
    <location>
        <begin position="116"/>
        <end position="147"/>
    </location>
</feature>
<protein>
    <recommendedName>
        <fullName evidence="3">SWIM-type domain-containing protein</fullName>
    </recommendedName>
</protein>
<keyword evidence="1" id="KW-0863">Zinc-finger</keyword>
<reference evidence="5" key="1">
    <citation type="journal article" date="2019" name="Int. J. Syst. Evol. Microbiol.">
        <title>The Global Catalogue of Microorganisms (GCM) 10K type strain sequencing project: providing services to taxonomists for standard genome sequencing and annotation.</title>
        <authorList>
            <consortium name="The Broad Institute Genomics Platform"/>
            <consortium name="The Broad Institute Genome Sequencing Center for Infectious Disease"/>
            <person name="Wu L."/>
            <person name="Ma J."/>
        </authorList>
    </citation>
    <scope>NUCLEOTIDE SEQUENCE [LARGE SCALE GENOMIC DNA]</scope>
    <source>
        <strain evidence="5">JCM 31406</strain>
    </source>
</reference>
<sequence length="445" mass="46865">MTPTPTPLTPDTVLALAPDAASAQAARKLATPGKWQNLNAPPGSLWGECQGSGSTPYLTGVDLSGPAFKCSCPSRKFPCKHALALLLLRATHAETFGQAAPPGTLQTWLDGRAARATAERPAADGNPATPAGNAAPDPAAQARRRAAREKKVSLGLNALHTFLNDLIRDGLAHAPTRPYSDWDTQAARLVDAQAPGAARLVRQIPDHLHDPAALLAHLARLYLLTEAWTHRDTLSGTEQADLRAVLGFPLDSASVLSGGGIRAHWQVMGQSVTEEDTLSTRRTWLVSGDHTALLLDFSAAGRPFPPALPPGTEVQAEVCFAPGTFPQRALLNGETAATGPARPADGLTLDALLDRHGAALALNPWLERTAHLTGPLHLLPGDPWHAQDSTGRLPLTGSGRTLHTLLALSGGHPVTVYAEWNGETLTPLSVQQGGTLHPFRPTVNA</sequence>
<evidence type="ECO:0000313" key="4">
    <source>
        <dbReference type="EMBL" id="GGS21271.1"/>
    </source>
</evidence>
<dbReference type="EMBL" id="BMQO01000002">
    <property type="protein sequence ID" value="GGS21271.1"/>
    <property type="molecule type" value="Genomic_DNA"/>
</dbReference>
<organism evidence="4 5">
    <name type="scientific">Deinococcus knuensis</name>
    <dbReference type="NCBI Taxonomy" id="1837380"/>
    <lineage>
        <taxon>Bacteria</taxon>
        <taxon>Thermotogati</taxon>
        <taxon>Deinococcota</taxon>
        <taxon>Deinococci</taxon>
        <taxon>Deinococcales</taxon>
        <taxon>Deinococcaceae</taxon>
        <taxon>Deinococcus</taxon>
    </lineage>
</organism>
<keyword evidence="5" id="KW-1185">Reference proteome</keyword>
<feature type="compositionally biased region" description="Low complexity" evidence="2">
    <location>
        <begin position="123"/>
        <end position="141"/>
    </location>
</feature>
<dbReference type="Pfam" id="PF04434">
    <property type="entry name" value="SWIM"/>
    <property type="match status" value="1"/>
</dbReference>
<dbReference type="PROSITE" id="PS50966">
    <property type="entry name" value="ZF_SWIM"/>
    <property type="match status" value="1"/>
</dbReference>
<proteinExistence type="predicted"/>
<gene>
    <name evidence="4" type="ORF">GCM10008961_11210</name>
</gene>
<dbReference type="RefSeq" id="WP_189099733.1">
    <property type="nucleotide sequence ID" value="NZ_BMQO01000002.1"/>
</dbReference>
<dbReference type="Proteomes" id="UP000620633">
    <property type="component" value="Unassembled WGS sequence"/>
</dbReference>
<evidence type="ECO:0000313" key="5">
    <source>
        <dbReference type="Proteomes" id="UP000620633"/>
    </source>
</evidence>
<comment type="caution">
    <text evidence="4">The sequence shown here is derived from an EMBL/GenBank/DDBJ whole genome shotgun (WGS) entry which is preliminary data.</text>
</comment>
<evidence type="ECO:0000256" key="1">
    <source>
        <dbReference type="PROSITE-ProRule" id="PRU00325"/>
    </source>
</evidence>
<dbReference type="InterPro" id="IPR007527">
    <property type="entry name" value="Znf_SWIM"/>
</dbReference>
<keyword evidence="1" id="KW-0479">Metal-binding</keyword>
<feature type="domain" description="SWIM-type" evidence="3">
    <location>
        <begin position="57"/>
        <end position="90"/>
    </location>
</feature>
<keyword evidence="1" id="KW-0862">Zinc</keyword>
<name>A0ABQ2SFU0_9DEIO</name>
<accession>A0ABQ2SFU0</accession>
<evidence type="ECO:0000259" key="3">
    <source>
        <dbReference type="PROSITE" id="PS50966"/>
    </source>
</evidence>